<dbReference type="PANTHER" id="PTHR18896:SF76">
    <property type="entry name" value="PHOSPHOLIPASE"/>
    <property type="match status" value="1"/>
</dbReference>
<evidence type="ECO:0000259" key="10">
    <source>
        <dbReference type="PROSITE" id="PS50035"/>
    </source>
</evidence>
<dbReference type="OrthoDB" id="8828485at2"/>
<dbReference type="PROSITE" id="PS50035">
    <property type="entry name" value="PLD"/>
    <property type="match status" value="2"/>
</dbReference>
<evidence type="ECO:0000313" key="12">
    <source>
        <dbReference type="Proteomes" id="UP000193862"/>
    </source>
</evidence>
<dbReference type="InterPro" id="IPR025202">
    <property type="entry name" value="PLD-like_dom"/>
</dbReference>
<evidence type="ECO:0000256" key="9">
    <source>
        <dbReference type="ARBA" id="ARBA00029594"/>
    </source>
</evidence>
<comment type="function">
    <text evidence="2">Could be a virulence factor.</text>
</comment>
<dbReference type="PANTHER" id="PTHR18896">
    <property type="entry name" value="PHOSPHOLIPASE D"/>
    <property type="match status" value="1"/>
</dbReference>
<dbReference type="GO" id="GO:0005576">
    <property type="term" value="C:extracellular region"/>
    <property type="evidence" value="ECO:0007669"/>
    <property type="project" value="UniProtKB-SubCell"/>
</dbReference>
<evidence type="ECO:0000256" key="2">
    <source>
        <dbReference type="ARBA" id="ARBA00003145"/>
    </source>
</evidence>
<evidence type="ECO:0000313" key="11">
    <source>
        <dbReference type="EMBL" id="SLN14285.1"/>
    </source>
</evidence>
<dbReference type="SUPFAM" id="SSF56024">
    <property type="entry name" value="Phospholipase D/nuclease"/>
    <property type="match status" value="2"/>
</dbReference>
<organism evidence="11 12">
    <name type="scientific">Aquimixticola soesokkakensis</name>
    <dbReference type="NCBI Taxonomy" id="1519096"/>
    <lineage>
        <taxon>Bacteria</taxon>
        <taxon>Pseudomonadati</taxon>
        <taxon>Pseudomonadota</taxon>
        <taxon>Alphaproteobacteria</taxon>
        <taxon>Rhodobacterales</taxon>
        <taxon>Paracoccaceae</taxon>
        <taxon>Aquimixticola</taxon>
    </lineage>
</organism>
<protein>
    <recommendedName>
        <fullName evidence="4">Phospholipase D</fullName>
    </recommendedName>
    <alternativeName>
        <fullName evidence="9">Choline phosphatase</fullName>
    </alternativeName>
</protein>
<accession>A0A1Y5RGF4</accession>
<dbReference type="AlphaFoldDB" id="A0A1Y5RGF4"/>
<name>A0A1Y5RGF4_9RHOB</name>
<comment type="catalytic activity">
    <reaction evidence="1">
        <text>a 1,2-diacyl-sn-glycero-3-phosphocholine + H2O = a 1,2-diacyl-sn-glycero-3-phosphate + choline + H(+)</text>
        <dbReference type="Rhea" id="RHEA:14445"/>
        <dbReference type="ChEBI" id="CHEBI:15354"/>
        <dbReference type="ChEBI" id="CHEBI:15377"/>
        <dbReference type="ChEBI" id="CHEBI:15378"/>
        <dbReference type="ChEBI" id="CHEBI:57643"/>
        <dbReference type="ChEBI" id="CHEBI:58608"/>
        <dbReference type="EC" id="3.1.4.4"/>
    </reaction>
</comment>
<keyword evidence="12" id="KW-1185">Reference proteome</keyword>
<gene>
    <name evidence="11" type="ORF">AQS8620_00223</name>
</gene>
<evidence type="ECO:0000256" key="4">
    <source>
        <dbReference type="ARBA" id="ARBA00018392"/>
    </source>
</evidence>
<evidence type="ECO:0000256" key="3">
    <source>
        <dbReference type="ARBA" id="ARBA00004613"/>
    </source>
</evidence>
<keyword evidence="6" id="KW-0677">Repeat</keyword>
<feature type="domain" description="PLD phosphodiesterase" evidence="10">
    <location>
        <begin position="404"/>
        <end position="426"/>
    </location>
</feature>
<reference evidence="11 12" key="1">
    <citation type="submission" date="2017-03" db="EMBL/GenBank/DDBJ databases">
        <authorList>
            <person name="Afonso C.L."/>
            <person name="Miller P.J."/>
            <person name="Scott M.A."/>
            <person name="Spackman E."/>
            <person name="Goraichik I."/>
            <person name="Dimitrov K.M."/>
            <person name="Suarez D.L."/>
            <person name="Swayne D.E."/>
        </authorList>
    </citation>
    <scope>NUCLEOTIDE SEQUENCE [LARGE SCALE GENOMIC DNA]</scope>
    <source>
        <strain evidence="11 12">CECT 8620</strain>
    </source>
</reference>
<dbReference type="InterPro" id="IPR001736">
    <property type="entry name" value="PLipase_D/transphosphatidylase"/>
</dbReference>
<evidence type="ECO:0000256" key="8">
    <source>
        <dbReference type="ARBA" id="ARBA00023098"/>
    </source>
</evidence>
<dbReference type="InterPro" id="IPR015679">
    <property type="entry name" value="PLipase_D_fam"/>
</dbReference>
<dbReference type="RefSeq" id="WP_143267375.1">
    <property type="nucleotide sequence ID" value="NZ_FWFS01000001.1"/>
</dbReference>
<dbReference type="EMBL" id="FWFS01000001">
    <property type="protein sequence ID" value="SLN14285.1"/>
    <property type="molecule type" value="Genomic_DNA"/>
</dbReference>
<sequence>MKITPYLTAGEAYPAFERAVVAARHRIDAGFRVFDPMTRLRSDEARVHGDTWYDLLAAKLEQGVEISLAISDFDPIMARDLHQSTWAAIRRLTSLTEYTDSRTTRLHLRALLHPAKVGLYPRLFFAPATRAKLRHQIEEIAQLAPRDQARVLSHSPGLRPYLARDEDGGLAMKRGVIPQLHPVSNHHKLAVIDDAVTYIGGLDLDERRYDTKQHDQAAQQTWHDVQLMIHDPALATSARQYLEDVVPVTSGKKRPTALTGLLRTQSRPRHNRLAMALSPHSCTRELLDAHLAAIARAEQFIYIETQFFREAAIARALVKAAQSKPDLHLVMIVPAAPEDVAFEDNSGPDARFGEHLMARCTGDVRAAFGKRAAILSPVQPRNVQEHDNDFERAQLQDAPIVYVHAKVSIFDGREAIVASGNLNGRSMRWDSEVGVRLTDAGVVGDLQHRLMAHWLPEHAPADCFEPATATRAWADIAAQNALLDPPHRRGFLMPYVARPARRFGLPIPFAPKALV</sequence>
<dbReference type="SMART" id="SM00155">
    <property type="entry name" value="PLDc"/>
    <property type="match status" value="2"/>
</dbReference>
<keyword evidence="5" id="KW-0964">Secreted</keyword>
<dbReference type="Gene3D" id="3.30.870.10">
    <property type="entry name" value="Endonuclease Chain A"/>
    <property type="match status" value="2"/>
</dbReference>
<dbReference type="Proteomes" id="UP000193862">
    <property type="component" value="Unassembled WGS sequence"/>
</dbReference>
<keyword evidence="8" id="KW-0443">Lipid metabolism</keyword>
<keyword evidence="7" id="KW-0378">Hydrolase</keyword>
<dbReference type="CDD" id="cd09105">
    <property type="entry name" value="PLDc_vPLD1_2_like_2"/>
    <property type="match status" value="1"/>
</dbReference>
<evidence type="ECO:0000256" key="5">
    <source>
        <dbReference type="ARBA" id="ARBA00022525"/>
    </source>
</evidence>
<comment type="subcellular location">
    <subcellularLocation>
        <location evidence="3">Secreted</location>
    </subcellularLocation>
</comment>
<dbReference type="Pfam" id="PF00614">
    <property type="entry name" value="PLDc"/>
    <property type="match status" value="1"/>
</dbReference>
<evidence type="ECO:0000256" key="7">
    <source>
        <dbReference type="ARBA" id="ARBA00022801"/>
    </source>
</evidence>
<dbReference type="GO" id="GO:0009395">
    <property type="term" value="P:phospholipid catabolic process"/>
    <property type="evidence" value="ECO:0007669"/>
    <property type="project" value="TreeGrafter"/>
</dbReference>
<evidence type="ECO:0000256" key="1">
    <source>
        <dbReference type="ARBA" id="ARBA00000798"/>
    </source>
</evidence>
<dbReference type="GO" id="GO:0004630">
    <property type="term" value="F:phospholipase D activity"/>
    <property type="evidence" value="ECO:0007669"/>
    <property type="project" value="UniProtKB-EC"/>
</dbReference>
<dbReference type="Pfam" id="PF13091">
    <property type="entry name" value="PLDc_2"/>
    <property type="match status" value="1"/>
</dbReference>
<feature type="domain" description="PLD phosphodiesterase" evidence="10">
    <location>
        <begin position="181"/>
        <end position="208"/>
    </location>
</feature>
<proteinExistence type="predicted"/>
<evidence type="ECO:0000256" key="6">
    <source>
        <dbReference type="ARBA" id="ARBA00022737"/>
    </source>
</evidence>